<dbReference type="Proteomes" id="UP001597441">
    <property type="component" value="Unassembled WGS sequence"/>
</dbReference>
<organism evidence="2 3">
    <name type="scientific">Gelatiniphilus marinus</name>
    <dbReference type="NCBI Taxonomy" id="1759464"/>
    <lineage>
        <taxon>Bacteria</taxon>
        <taxon>Pseudomonadati</taxon>
        <taxon>Bacteroidota</taxon>
        <taxon>Flavobacteriia</taxon>
        <taxon>Flavobacteriales</taxon>
        <taxon>Flavobacteriaceae</taxon>
        <taxon>Gelatiniphilus</taxon>
    </lineage>
</organism>
<evidence type="ECO:0000313" key="2">
    <source>
        <dbReference type="EMBL" id="MFD2535131.1"/>
    </source>
</evidence>
<sequence length="66" mass="7510">MKYFNYILIVLGAIVAFYSKAGSEQNQYILIGGIMVLMIGVYRISRNIPSKTTNDEDTMDVKKDEE</sequence>
<keyword evidence="3" id="KW-1185">Reference proteome</keyword>
<dbReference type="EMBL" id="JBHULK010000002">
    <property type="protein sequence ID" value="MFD2535131.1"/>
    <property type="molecule type" value="Genomic_DNA"/>
</dbReference>
<feature type="transmembrane region" description="Helical" evidence="1">
    <location>
        <begin position="5"/>
        <end position="21"/>
    </location>
</feature>
<feature type="transmembrane region" description="Helical" evidence="1">
    <location>
        <begin position="27"/>
        <end position="44"/>
    </location>
</feature>
<dbReference type="RefSeq" id="WP_388017015.1">
    <property type="nucleotide sequence ID" value="NZ_JBHUDT010000002.1"/>
</dbReference>
<reference evidence="3" key="1">
    <citation type="journal article" date="2019" name="Int. J. Syst. Evol. Microbiol.">
        <title>The Global Catalogue of Microorganisms (GCM) 10K type strain sequencing project: providing services to taxonomists for standard genome sequencing and annotation.</title>
        <authorList>
            <consortium name="The Broad Institute Genomics Platform"/>
            <consortium name="The Broad Institute Genome Sequencing Center for Infectious Disease"/>
            <person name="Wu L."/>
            <person name="Ma J."/>
        </authorList>
    </citation>
    <scope>NUCLEOTIDE SEQUENCE [LARGE SCALE GENOMIC DNA]</scope>
    <source>
        <strain evidence="3">KCTC 42903</strain>
    </source>
</reference>
<accession>A0ABW5JRE1</accession>
<evidence type="ECO:0000256" key="1">
    <source>
        <dbReference type="SAM" id="Phobius"/>
    </source>
</evidence>
<name>A0ABW5JRE1_9FLAO</name>
<keyword evidence="1" id="KW-0472">Membrane</keyword>
<keyword evidence="1" id="KW-1133">Transmembrane helix</keyword>
<comment type="caution">
    <text evidence="2">The sequence shown here is derived from an EMBL/GenBank/DDBJ whole genome shotgun (WGS) entry which is preliminary data.</text>
</comment>
<protein>
    <submittedName>
        <fullName evidence="2">Uncharacterized protein</fullName>
    </submittedName>
</protein>
<proteinExistence type="predicted"/>
<keyword evidence="1" id="KW-0812">Transmembrane</keyword>
<gene>
    <name evidence="2" type="ORF">ACFSQS_08450</name>
</gene>
<evidence type="ECO:0000313" key="3">
    <source>
        <dbReference type="Proteomes" id="UP001597441"/>
    </source>
</evidence>